<organism evidence="2 3">
    <name type="scientific">Nitrosomonas nitrosa</name>
    <dbReference type="NCBI Taxonomy" id="52442"/>
    <lineage>
        <taxon>Bacteria</taxon>
        <taxon>Pseudomonadati</taxon>
        <taxon>Pseudomonadota</taxon>
        <taxon>Betaproteobacteria</taxon>
        <taxon>Nitrosomonadales</taxon>
        <taxon>Nitrosomonadaceae</taxon>
        <taxon>Nitrosomonas</taxon>
    </lineage>
</organism>
<dbReference type="Pfam" id="PF03538">
    <property type="entry name" value="VRP1"/>
    <property type="match status" value="1"/>
</dbReference>
<keyword evidence="1" id="KW-0843">Virulence</keyword>
<protein>
    <recommendedName>
        <fullName evidence="4">Virulence plasmid A protein</fullName>
    </recommendedName>
</protein>
<comment type="caution">
    <text evidence="2">The sequence shown here is derived from an EMBL/GenBank/DDBJ whole genome shotgun (WGS) entry which is preliminary data.</text>
</comment>
<dbReference type="Proteomes" id="UP000601736">
    <property type="component" value="Unassembled WGS sequence"/>
</dbReference>
<dbReference type="InterPro" id="IPR018003">
    <property type="entry name" value="Insecticidal_toxin/plasmid_vir"/>
</dbReference>
<evidence type="ECO:0000313" key="3">
    <source>
        <dbReference type="Proteomes" id="UP000601736"/>
    </source>
</evidence>
<dbReference type="RefSeq" id="WP_204799300.1">
    <property type="nucleotide sequence ID" value="NZ_CAJNAP010000003.1"/>
</dbReference>
<gene>
    <name evidence="2" type="ORF">NMYAN_110006</name>
</gene>
<evidence type="ECO:0000256" key="1">
    <source>
        <dbReference type="ARBA" id="ARBA00023026"/>
    </source>
</evidence>
<reference evidence="2" key="1">
    <citation type="submission" date="2021-02" db="EMBL/GenBank/DDBJ databases">
        <authorList>
            <person name="Han P."/>
        </authorList>
    </citation>
    <scope>NUCLEOTIDE SEQUENCE</scope>
    <source>
        <strain evidence="2">Nitrosomonas nitrosa 18-3D</strain>
    </source>
</reference>
<name>A0A8H9D991_9PROT</name>
<evidence type="ECO:0008006" key="4">
    <source>
        <dbReference type="Google" id="ProtNLM"/>
    </source>
</evidence>
<dbReference type="AlphaFoldDB" id="A0A8H9D991"/>
<accession>A0A8H9D991</accession>
<dbReference type="EMBL" id="CAJNAP010000003">
    <property type="protein sequence ID" value="CAE6490830.1"/>
    <property type="molecule type" value="Genomic_DNA"/>
</dbReference>
<evidence type="ECO:0000313" key="2">
    <source>
        <dbReference type="EMBL" id="CAE6490830.1"/>
    </source>
</evidence>
<sequence>MVLNSVKSYQRVYSFTNDIEHTEAIMAAGFYSSFHVTSVTLPEFIQATKLDVAIATKYFENAHMSIIKTTGMMGSILDILAGSFDWLWVGNLGPDVKDYLRKIPGYQDLFGDMAFCDCEHCQSIYSPAAYFVDLMQFVEHYVISKHFVGSKANHVLNLKVRRPDLWTLPLTCDNTTTLVPYLDIINEILESYIANKKGFTGDLNDRTAVEEFVYKTEIALEKPGTWKNGVHAFTQPYHHPLESVATYLGHFGKTREHIALLLKKPQEEVSKARLHLSDKEYELIITPDSSPAFINRVYGIDFAEASGKISPFNAQLLLKPMKVDRKELGRLFKTKFITNEGADNIEIRGEKINADSIQNNIERVRNLTYNVLDRAHRFVRLWQKTEWAIEELDLVLSQFKVLGIASDIAAVILTTIGNILRLQEQLKISFKELFSVLYSLPTISLEENEKSFFDSLFNHEDVVLAEGIYPKNSVKLIHPALAIRLPQRSAHSYNHW</sequence>
<proteinExistence type="predicted"/>